<keyword evidence="5" id="KW-1185">Reference proteome</keyword>
<keyword evidence="2" id="KW-1133">Transmembrane helix</keyword>
<keyword evidence="2" id="KW-0472">Membrane</keyword>
<dbReference type="PANTHER" id="PTHR34761:SF1">
    <property type="entry name" value="NUCLEOLUS AND NEURAL PROGENITOR PROTEIN"/>
    <property type="match status" value="1"/>
</dbReference>
<dbReference type="OMA" id="EFVLMKI"/>
<dbReference type="FunCoup" id="A0A665V2R0">
    <property type="interactions" value="1235"/>
</dbReference>
<dbReference type="InterPro" id="IPR027951">
    <property type="entry name" value="Nepro_N"/>
</dbReference>
<feature type="compositionally biased region" description="Basic residues" evidence="1">
    <location>
        <begin position="244"/>
        <end position="260"/>
    </location>
</feature>
<dbReference type="RefSeq" id="XP_029385850.1">
    <property type="nucleotide sequence ID" value="XM_029529990.1"/>
</dbReference>
<dbReference type="GeneID" id="115061587"/>
<evidence type="ECO:0000256" key="1">
    <source>
        <dbReference type="SAM" id="MobiDB-lite"/>
    </source>
</evidence>
<dbReference type="OrthoDB" id="9899341at2759"/>
<reference evidence="4" key="3">
    <citation type="submission" date="2025-09" db="UniProtKB">
        <authorList>
            <consortium name="Ensembl"/>
        </authorList>
    </citation>
    <scope>IDENTIFICATION</scope>
</reference>
<dbReference type="PANTHER" id="PTHR34761">
    <property type="entry name" value="NUCLEOLUS AND NEURAL PROGENITOR PROTEIN"/>
    <property type="match status" value="1"/>
</dbReference>
<evidence type="ECO:0000256" key="2">
    <source>
        <dbReference type="SAM" id="Phobius"/>
    </source>
</evidence>
<dbReference type="GO" id="GO:0005634">
    <property type="term" value="C:nucleus"/>
    <property type="evidence" value="ECO:0007669"/>
    <property type="project" value="TreeGrafter"/>
</dbReference>
<evidence type="ECO:0000313" key="4">
    <source>
        <dbReference type="Ensembl" id="ENSENLP00000026158.1"/>
    </source>
</evidence>
<reference evidence="4" key="2">
    <citation type="submission" date="2025-08" db="UniProtKB">
        <authorList>
            <consortium name="Ensembl"/>
        </authorList>
    </citation>
    <scope>IDENTIFICATION</scope>
</reference>
<evidence type="ECO:0000313" key="5">
    <source>
        <dbReference type="Proteomes" id="UP000472264"/>
    </source>
</evidence>
<feature type="region of interest" description="Disordered" evidence="1">
    <location>
        <begin position="406"/>
        <end position="467"/>
    </location>
</feature>
<proteinExistence type="predicted"/>
<dbReference type="AlphaFoldDB" id="A0A665V2R0"/>
<dbReference type="Ensembl" id="ENSENLT00000026978.1">
    <property type="protein sequence ID" value="ENSENLP00000026158.1"/>
    <property type="gene ID" value="ENSENLG00000011785.1"/>
</dbReference>
<evidence type="ECO:0000259" key="3">
    <source>
        <dbReference type="Pfam" id="PF14780"/>
    </source>
</evidence>
<protein>
    <recommendedName>
        <fullName evidence="3">Nucleolus and neural progenitor protein-like N-terminal domain-containing protein</fullName>
    </recommendedName>
</protein>
<dbReference type="Pfam" id="PF14780">
    <property type="entry name" value="NEPRO_N"/>
    <property type="match status" value="1"/>
</dbReference>
<feature type="region of interest" description="Disordered" evidence="1">
    <location>
        <begin position="242"/>
        <end position="262"/>
    </location>
</feature>
<feature type="compositionally biased region" description="Basic residues" evidence="1">
    <location>
        <begin position="421"/>
        <end position="434"/>
    </location>
</feature>
<name>A0A665V2R0_ECHNA</name>
<dbReference type="CTD" id="25871"/>
<feature type="transmembrane region" description="Helical" evidence="2">
    <location>
        <begin position="164"/>
        <end position="182"/>
    </location>
</feature>
<organism evidence="4 5">
    <name type="scientific">Echeneis naucrates</name>
    <name type="common">Live sharksucker</name>
    <dbReference type="NCBI Taxonomy" id="173247"/>
    <lineage>
        <taxon>Eukaryota</taxon>
        <taxon>Metazoa</taxon>
        <taxon>Chordata</taxon>
        <taxon>Craniata</taxon>
        <taxon>Vertebrata</taxon>
        <taxon>Euteleostomi</taxon>
        <taxon>Actinopterygii</taxon>
        <taxon>Neopterygii</taxon>
        <taxon>Teleostei</taxon>
        <taxon>Neoteleostei</taxon>
        <taxon>Acanthomorphata</taxon>
        <taxon>Carangaria</taxon>
        <taxon>Carangiformes</taxon>
        <taxon>Echeneidae</taxon>
        <taxon>Echeneis</taxon>
    </lineage>
</organism>
<dbReference type="InterPro" id="IPR052835">
    <property type="entry name" value="Nepro"/>
</dbReference>
<keyword evidence="2" id="KW-0812">Transmembrane</keyword>
<sequence length="479" mass="54579">MAAAPWNRVNIPFPGAVSSVRIQFSPTTDANVKNLLAENNKVLRLIRSEILQTEIRVLYELLYILNNSFRGNRTLRGLKQVEQCVNRLRDMKLDVALEELKDLCPNRIQRGLGIKTNVCDVPSQPMLEWVSLKVLGAAQLMSCTLNRCSKAFILSKQQMKLMEFVIMNVVITSMLSRLWVMFRGILLTLSGLYRKLLEFLTEVSQAHPMPFLLDFSLPADMAQFLPPPDAFLLRKHSKCDSHAKDHKGKQQQQKKKKKLVGVKSQGQTWKLKEDLGVAVERGIFHDTDLKPFLKVREFLGRSHKAVQGQKFKKQMREATTFTDMAAHLDEMISWCRSQRKEKEKRLLIFLRLKCHKMKCLEAAGYNIKKKLKRFKQEACWAASPQGSAPRTCRSPATMRGRLQSRCQSLKSGLRASTAKTGVKKKRQRRQKKKNGLSMSGLSASRHQRSRTTPKATPQTTDCGSHDDIDDIFASIDNLG</sequence>
<dbReference type="InParanoid" id="A0A665V2R0"/>
<reference evidence="4" key="1">
    <citation type="submission" date="2021-04" db="EMBL/GenBank/DDBJ databases">
        <authorList>
            <consortium name="Wellcome Sanger Institute Data Sharing"/>
        </authorList>
    </citation>
    <scope>NUCLEOTIDE SEQUENCE [LARGE SCALE GENOMIC DNA]</scope>
</reference>
<feature type="domain" description="Nucleolus and neural progenitor protein-like N-terminal" evidence="3">
    <location>
        <begin position="6"/>
        <end position="197"/>
    </location>
</feature>
<gene>
    <name evidence="4" type="primary">nepro</name>
</gene>
<feature type="compositionally biased region" description="Polar residues" evidence="1">
    <location>
        <begin position="452"/>
        <end position="462"/>
    </location>
</feature>
<dbReference type="Proteomes" id="UP000472264">
    <property type="component" value="Chromosome 21"/>
</dbReference>
<dbReference type="GO" id="GO:0045747">
    <property type="term" value="P:positive regulation of Notch signaling pathway"/>
    <property type="evidence" value="ECO:0007669"/>
    <property type="project" value="TreeGrafter"/>
</dbReference>
<accession>A0A665V2R0</accession>